<organism evidence="3 4">
    <name type="scientific">Pseudocercospora fuligena</name>
    <dbReference type="NCBI Taxonomy" id="685502"/>
    <lineage>
        <taxon>Eukaryota</taxon>
        <taxon>Fungi</taxon>
        <taxon>Dikarya</taxon>
        <taxon>Ascomycota</taxon>
        <taxon>Pezizomycotina</taxon>
        <taxon>Dothideomycetes</taxon>
        <taxon>Dothideomycetidae</taxon>
        <taxon>Mycosphaerellales</taxon>
        <taxon>Mycosphaerellaceae</taxon>
        <taxon>Pseudocercospora</taxon>
    </lineage>
</organism>
<feature type="compositionally biased region" description="Basic and acidic residues" evidence="2">
    <location>
        <begin position="332"/>
        <end position="341"/>
    </location>
</feature>
<dbReference type="SUPFAM" id="SSF55418">
    <property type="entry name" value="eIF4e-like"/>
    <property type="match status" value="1"/>
</dbReference>
<accession>A0A8H6VKX9</accession>
<dbReference type="OrthoDB" id="590761at2759"/>
<dbReference type="Pfam" id="PF01652">
    <property type="entry name" value="IF4E"/>
    <property type="match status" value="1"/>
</dbReference>
<gene>
    <name evidence="3" type="ORF">HII31_06894</name>
</gene>
<evidence type="ECO:0000256" key="2">
    <source>
        <dbReference type="SAM" id="MobiDB-lite"/>
    </source>
</evidence>
<evidence type="ECO:0000256" key="1">
    <source>
        <dbReference type="RuleBase" id="RU004374"/>
    </source>
</evidence>
<feature type="compositionally biased region" description="Polar residues" evidence="2">
    <location>
        <begin position="1"/>
        <end position="14"/>
    </location>
</feature>
<reference evidence="3" key="1">
    <citation type="submission" date="2020-04" db="EMBL/GenBank/DDBJ databases">
        <title>Draft genome resource of the tomato pathogen Pseudocercospora fuligena.</title>
        <authorList>
            <person name="Zaccaron A."/>
        </authorList>
    </citation>
    <scope>NUCLEOTIDE SEQUENCE</scope>
    <source>
        <strain evidence="3">PF001</strain>
    </source>
</reference>
<feature type="compositionally biased region" description="Polar residues" evidence="2">
    <location>
        <begin position="64"/>
        <end position="85"/>
    </location>
</feature>
<dbReference type="InterPro" id="IPR023398">
    <property type="entry name" value="TIF_eIF4e-like"/>
</dbReference>
<name>A0A8H6VKX9_9PEZI</name>
<keyword evidence="1" id="KW-0694">RNA-binding</keyword>
<dbReference type="AlphaFoldDB" id="A0A8H6VKX9"/>
<dbReference type="FunFam" id="3.30.760.10:FF:000015">
    <property type="entry name" value="Translation initiation factor eIF4E3, putative"/>
    <property type="match status" value="1"/>
</dbReference>
<dbReference type="Gene3D" id="3.30.760.10">
    <property type="entry name" value="RNA Cap, Translation Initiation Factor Eif4e"/>
    <property type="match status" value="1"/>
</dbReference>
<feature type="region of interest" description="Disordered" evidence="2">
    <location>
        <begin position="1"/>
        <end position="85"/>
    </location>
</feature>
<protein>
    <submittedName>
        <fullName evidence="3">Eukaryotic translation initiation factor 4E type 2</fullName>
    </submittedName>
</protein>
<dbReference type="GO" id="GO:0003743">
    <property type="term" value="F:translation initiation factor activity"/>
    <property type="evidence" value="ECO:0007669"/>
    <property type="project" value="UniProtKB-KW"/>
</dbReference>
<keyword evidence="1" id="KW-0648">Protein biosynthesis</keyword>
<dbReference type="InterPro" id="IPR001040">
    <property type="entry name" value="TIF_eIF_4E"/>
</dbReference>
<sequence>MANNTDNSPSSLWNRRSKCVPHHTPPTPALRQLILHASNSTNSKLNLSTKSDSRDNHDHPSARRFNSSSGSIKNNPFSPGSIASPTSTGSSAFGLGGGAFSFGSAKTPKTPGATFDIGKASGEKKDSSEEDKKESRRPPPPRKSQSNIRAPSSIPEAASTSSKAPVEEQPLKDTWVVYYRPPTSKNSDYEKSISPLCRIPTVQAFWKVYTHLHRPSKLPTVSDYHIFKAGIRPVWEDDSNKKGGKWTMRLKKGVADRYWEELLLALIGDQFMEAGEEVCGAVVSVRSGEDVISVWTKNDGGRNVKIRETIKRVLSLPPDTNLQWRSHDESIVQRDQVDKARQEKRRNTMQAEKKEDDNKS</sequence>
<dbReference type="EMBL" id="JABCIY010000155">
    <property type="protein sequence ID" value="KAF7191849.1"/>
    <property type="molecule type" value="Genomic_DNA"/>
</dbReference>
<keyword evidence="4" id="KW-1185">Reference proteome</keyword>
<feature type="compositionally biased region" description="Basic and acidic residues" evidence="2">
    <location>
        <begin position="121"/>
        <end position="137"/>
    </location>
</feature>
<evidence type="ECO:0000313" key="4">
    <source>
        <dbReference type="Proteomes" id="UP000660729"/>
    </source>
</evidence>
<dbReference type="InterPro" id="IPR019770">
    <property type="entry name" value="TIF_eIF_4E_CS"/>
</dbReference>
<feature type="region of interest" description="Disordered" evidence="2">
    <location>
        <begin position="332"/>
        <end position="360"/>
    </location>
</feature>
<dbReference type="Proteomes" id="UP000660729">
    <property type="component" value="Unassembled WGS sequence"/>
</dbReference>
<feature type="compositionally biased region" description="Basic and acidic residues" evidence="2">
    <location>
        <begin position="51"/>
        <end position="61"/>
    </location>
</feature>
<feature type="region of interest" description="Disordered" evidence="2">
    <location>
        <begin position="102"/>
        <end position="167"/>
    </location>
</feature>
<keyword evidence="1 3" id="KW-0396">Initiation factor</keyword>
<dbReference type="PANTHER" id="PTHR11960:SF18">
    <property type="entry name" value="EUKARYOTIC TRANSLATION INITIATION FACTOR 4E HOMOLOGOUS PROTEIN, ISOFORM B"/>
    <property type="match status" value="1"/>
</dbReference>
<dbReference type="GO" id="GO:0016281">
    <property type="term" value="C:eukaryotic translation initiation factor 4F complex"/>
    <property type="evidence" value="ECO:0007669"/>
    <property type="project" value="TreeGrafter"/>
</dbReference>
<proteinExistence type="inferred from homology"/>
<dbReference type="GO" id="GO:0000340">
    <property type="term" value="F:RNA 7-methylguanosine cap binding"/>
    <property type="evidence" value="ECO:0007669"/>
    <property type="project" value="TreeGrafter"/>
</dbReference>
<evidence type="ECO:0000313" key="3">
    <source>
        <dbReference type="EMBL" id="KAF7191849.1"/>
    </source>
</evidence>
<dbReference type="PANTHER" id="PTHR11960">
    <property type="entry name" value="EUKARYOTIC TRANSLATION INITIATION FACTOR 4E RELATED"/>
    <property type="match status" value="1"/>
</dbReference>
<dbReference type="PROSITE" id="PS00813">
    <property type="entry name" value="IF4E"/>
    <property type="match status" value="1"/>
</dbReference>
<comment type="caution">
    <text evidence="3">The sequence shown here is derived from an EMBL/GenBank/DDBJ whole genome shotgun (WGS) entry which is preliminary data.</text>
</comment>
<comment type="similarity">
    <text evidence="1">Belongs to the eukaryotic initiation factor 4E family.</text>
</comment>
<feature type="compositionally biased region" description="Low complexity" evidence="2">
    <location>
        <begin position="38"/>
        <end position="50"/>
    </location>
</feature>
<feature type="compositionally biased region" description="Basic and acidic residues" evidence="2">
    <location>
        <begin position="351"/>
        <end position="360"/>
    </location>
</feature>